<keyword evidence="4 8" id="KW-0732">Signal</keyword>
<dbReference type="InterPro" id="IPR011990">
    <property type="entry name" value="TPR-like_helical_dom_sf"/>
</dbReference>
<protein>
    <submittedName>
        <fullName evidence="11">DUF560 domain-containing protein</fullName>
    </submittedName>
</protein>
<feature type="domain" description="Surface lipoprotein assembly modifier N-terminal TPR repeats region" evidence="10">
    <location>
        <begin position="97"/>
        <end position="192"/>
    </location>
</feature>
<keyword evidence="6" id="KW-0998">Cell outer membrane</keyword>
<keyword evidence="2" id="KW-1134">Transmembrane beta strand</keyword>
<feature type="domain" description="Surface lipoprotein assembly modifier C-terminal" evidence="9">
    <location>
        <begin position="227"/>
        <end position="517"/>
    </location>
</feature>
<sequence length="519" mass="57037">MRIGDTLGFAYPQGKAGRLSFPALSLLALAMASALAPIPVYAQAGTPGSAAGDDTRLRLDDGIDRRETDREREVLKGSDDLDAVPSTIVIDGHTYTVSNNVNEMGEALYVSVVRRQWADVRRFLKAYLALDHHDPMLVLYAQGALARQEKDFVGAERFYRKLLALQPDFLPGRLELGRILFENHKDRDALATFRQARAELAGDGEKVAGVRKTVDAFINGLNRRGGWQGSIAIGPEYSDNLNQSSASYTCLLAGADGSCLIDRKVPDPIKAPGINLEGTISRRVPLGGRGGILSKAVVFGDVFPGNGRYSQTSLSTQIGYDHQSARASYTISPTFDLGSYGHHLLYTAWGVRAEGLLNLSQVAALRLELDHKTFDYKQPAYKDYGGGQTEAYLTGWYVLGHSWTLFGGPDFVDKSTDDPTNSFRQYGFRAGLNKPLGKGLNLLLLGSFHWRDYGAYSELLGAKRDDAEQDYVSVIKVPALSFAGLTPSILVQHNRVKSNVDWLYSYRRTAASFRLEYAF</sequence>
<evidence type="ECO:0000256" key="7">
    <source>
        <dbReference type="ARBA" id="ARBA00023609"/>
    </source>
</evidence>
<feature type="signal peptide" evidence="8">
    <location>
        <begin position="1"/>
        <end position="42"/>
    </location>
</feature>
<dbReference type="Pfam" id="PF24575">
    <property type="entry name" value="TPR_Slam"/>
    <property type="match status" value="1"/>
</dbReference>
<name>A0A4S1WZR9_9SPHN</name>
<keyword evidence="12" id="KW-1185">Reference proteome</keyword>
<evidence type="ECO:0000256" key="2">
    <source>
        <dbReference type="ARBA" id="ARBA00022452"/>
    </source>
</evidence>
<feature type="chain" id="PRO_5020933062" evidence="8">
    <location>
        <begin position="43"/>
        <end position="519"/>
    </location>
</feature>
<evidence type="ECO:0000256" key="3">
    <source>
        <dbReference type="ARBA" id="ARBA00022692"/>
    </source>
</evidence>
<evidence type="ECO:0000259" key="9">
    <source>
        <dbReference type="Pfam" id="PF04575"/>
    </source>
</evidence>
<dbReference type="EMBL" id="SRXT01000009">
    <property type="protein sequence ID" value="TGX49114.1"/>
    <property type="molecule type" value="Genomic_DNA"/>
</dbReference>
<evidence type="ECO:0000313" key="11">
    <source>
        <dbReference type="EMBL" id="TGX49114.1"/>
    </source>
</evidence>
<evidence type="ECO:0000256" key="6">
    <source>
        <dbReference type="ARBA" id="ARBA00023237"/>
    </source>
</evidence>
<evidence type="ECO:0000313" key="12">
    <source>
        <dbReference type="Proteomes" id="UP000306147"/>
    </source>
</evidence>
<dbReference type="GO" id="GO:0009279">
    <property type="term" value="C:cell outer membrane"/>
    <property type="evidence" value="ECO:0007669"/>
    <property type="project" value="UniProtKB-SubCell"/>
</dbReference>
<dbReference type="AlphaFoldDB" id="A0A4S1WZR9"/>
<reference evidence="11 12" key="1">
    <citation type="submission" date="2019-04" db="EMBL/GenBank/DDBJ databases">
        <title>Sphingomonas psychrotolerans sp. nov., isolated from soil in the Tianshan Mountains, Xinjiang, China.</title>
        <authorList>
            <person name="Luo Y."/>
            <person name="Sheng H."/>
        </authorList>
    </citation>
    <scope>NUCLEOTIDE SEQUENCE [LARGE SCALE GENOMIC DNA]</scope>
    <source>
        <strain evidence="11 12">ZFGT-11</strain>
    </source>
</reference>
<dbReference type="OrthoDB" id="7525402at2"/>
<accession>A0A4S1WZR9</accession>
<dbReference type="Gene3D" id="1.25.40.10">
    <property type="entry name" value="Tetratricopeptide repeat domain"/>
    <property type="match status" value="1"/>
</dbReference>
<evidence type="ECO:0000256" key="5">
    <source>
        <dbReference type="ARBA" id="ARBA00023136"/>
    </source>
</evidence>
<dbReference type="Proteomes" id="UP000306147">
    <property type="component" value="Unassembled WGS sequence"/>
</dbReference>
<comment type="caution">
    <text evidence="11">The sequence shown here is derived from an EMBL/GenBank/DDBJ whole genome shotgun (WGS) entry which is preliminary data.</text>
</comment>
<evidence type="ECO:0000256" key="1">
    <source>
        <dbReference type="ARBA" id="ARBA00004571"/>
    </source>
</evidence>
<keyword evidence="5" id="KW-0472">Membrane</keyword>
<gene>
    <name evidence="11" type="ORF">E5A73_19925</name>
</gene>
<keyword evidence="3" id="KW-0812">Transmembrane</keyword>
<evidence type="ECO:0000256" key="8">
    <source>
        <dbReference type="SAM" id="SignalP"/>
    </source>
</evidence>
<organism evidence="11 12">
    <name type="scientific">Sphingomonas gei</name>
    <dbReference type="NCBI Taxonomy" id="1395960"/>
    <lineage>
        <taxon>Bacteria</taxon>
        <taxon>Pseudomonadati</taxon>
        <taxon>Pseudomonadota</taxon>
        <taxon>Alphaproteobacteria</taxon>
        <taxon>Sphingomonadales</taxon>
        <taxon>Sphingomonadaceae</taxon>
        <taxon>Sphingomonas</taxon>
    </lineage>
</organism>
<dbReference type="Pfam" id="PF04575">
    <property type="entry name" value="SlipAM"/>
    <property type="match status" value="1"/>
</dbReference>
<comment type="similarity">
    <text evidence="7">Belongs to the Slam family.</text>
</comment>
<evidence type="ECO:0000256" key="4">
    <source>
        <dbReference type="ARBA" id="ARBA00022729"/>
    </source>
</evidence>
<dbReference type="InterPro" id="IPR057556">
    <property type="entry name" value="TPR_Slam"/>
</dbReference>
<proteinExistence type="inferred from homology"/>
<dbReference type="SUPFAM" id="SSF48452">
    <property type="entry name" value="TPR-like"/>
    <property type="match status" value="1"/>
</dbReference>
<comment type="subcellular location">
    <subcellularLocation>
        <location evidence="1">Cell outer membrane</location>
        <topology evidence="1">Multi-pass membrane protein</topology>
    </subcellularLocation>
</comment>
<evidence type="ECO:0000259" key="10">
    <source>
        <dbReference type="Pfam" id="PF24575"/>
    </source>
</evidence>
<dbReference type="InterPro" id="IPR007655">
    <property type="entry name" value="Slam_C"/>
</dbReference>